<comment type="similarity">
    <text evidence="4">In the C-terminal section; belongs to the glycosyl hydrolase 73 family.</text>
</comment>
<feature type="region of interest" description="Disordered" evidence="12">
    <location>
        <begin position="112"/>
        <end position="132"/>
    </location>
</feature>
<evidence type="ECO:0000256" key="12">
    <source>
        <dbReference type="SAM" id="MobiDB-lite"/>
    </source>
</evidence>
<organism evidence="14 15">
    <name type="scientific">Atopomonas hussainii</name>
    <dbReference type="NCBI Taxonomy" id="1429083"/>
    <lineage>
        <taxon>Bacteria</taxon>
        <taxon>Pseudomonadati</taxon>
        <taxon>Pseudomonadota</taxon>
        <taxon>Gammaproteobacteria</taxon>
        <taxon>Pseudomonadales</taxon>
        <taxon>Pseudomonadaceae</taxon>
        <taxon>Atopomonas</taxon>
    </lineage>
</organism>
<name>A0A1H7L5R8_9GAMM</name>
<dbReference type="PANTHER" id="PTHR33308">
    <property type="entry name" value="PEPTIDOGLYCAN HYDROLASE FLGJ"/>
    <property type="match status" value="1"/>
</dbReference>
<dbReference type="AlphaFoldDB" id="A0A1H7L5R8"/>
<dbReference type="STRING" id="1429083.GCA_001885685_01116"/>
<dbReference type="NCBIfam" id="TIGR02541">
    <property type="entry name" value="flagell_FlgJ"/>
    <property type="match status" value="1"/>
</dbReference>
<dbReference type="GO" id="GO:0071555">
    <property type="term" value="P:cell wall organization"/>
    <property type="evidence" value="ECO:0007669"/>
    <property type="project" value="UniProtKB-KW"/>
</dbReference>
<dbReference type="InterPro" id="IPR013377">
    <property type="entry name" value="FlgJ"/>
</dbReference>
<comment type="subcellular location">
    <subcellularLocation>
        <location evidence="2">Periplasm</location>
    </subcellularLocation>
</comment>
<keyword evidence="14" id="KW-0282">Flagellum</keyword>
<evidence type="ECO:0000256" key="8">
    <source>
        <dbReference type="ARBA" id="ARBA00022801"/>
    </source>
</evidence>
<evidence type="ECO:0000256" key="5">
    <source>
        <dbReference type="ARBA" id="ARBA00013433"/>
    </source>
</evidence>
<keyword evidence="14" id="KW-0969">Cilium</keyword>
<keyword evidence="10" id="KW-0961">Cell wall biogenesis/degradation</keyword>
<evidence type="ECO:0000256" key="11">
    <source>
        <dbReference type="ARBA" id="ARBA00030835"/>
    </source>
</evidence>
<dbReference type="Proteomes" id="UP000185766">
    <property type="component" value="Unassembled WGS sequence"/>
</dbReference>
<dbReference type="Gene3D" id="1.10.530.10">
    <property type="match status" value="1"/>
</dbReference>
<dbReference type="Pfam" id="PF10135">
    <property type="entry name" value="Rod-binding"/>
    <property type="match status" value="1"/>
</dbReference>
<keyword evidence="15" id="KW-1185">Reference proteome</keyword>
<dbReference type="GO" id="GO:0044780">
    <property type="term" value="P:bacterial-type flagellum assembly"/>
    <property type="evidence" value="ECO:0007669"/>
    <property type="project" value="InterPro"/>
</dbReference>
<evidence type="ECO:0000256" key="9">
    <source>
        <dbReference type="ARBA" id="ARBA00023295"/>
    </source>
</evidence>
<keyword evidence="6" id="KW-0574">Periplasm</keyword>
<evidence type="ECO:0000259" key="13">
    <source>
        <dbReference type="SMART" id="SM00047"/>
    </source>
</evidence>
<evidence type="ECO:0000313" key="15">
    <source>
        <dbReference type="Proteomes" id="UP000185766"/>
    </source>
</evidence>
<dbReference type="GO" id="GO:0042597">
    <property type="term" value="C:periplasmic space"/>
    <property type="evidence" value="ECO:0007669"/>
    <property type="project" value="UniProtKB-SubCell"/>
</dbReference>
<dbReference type="EMBL" id="FOAS01000006">
    <property type="protein sequence ID" value="SEK94308.1"/>
    <property type="molecule type" value="Genomic_DNA"/>
</dbReference>
<dbReference type="InterPro" id="IPR019301">
    <property type="entry name" value="Flagellar_prot_FlgJ_N"/>
</dbReference>
<keyword evidence="14" id="KW-0966">Cell projection</keyword>
<evidence type="ECO:0000256" key="7">
    <source>
        <dbReference type="ARBA" id="ARBA00022795"/>
    </source>
</evidence>
<evidence type="ECO:0000256" key="4">
    <source>
        <dbReference type="ARBA" id="ARBA00007974"/>
    </source>
</evidence>
<evidence type="ECO:0000256" key="6">
    <source>
        <dbReference type="ARBA" id="ARBA00022764"/>
    </source>
</evidence>
<proteinExistence type="inferred from homology"/>
<reference evidence="14 15" key="1">
    <citation type="submission" date="2016-10" db="EMBL/GenBank/DDBJ databases">
        <authorList>
            <person name="de Groot N.N."/>
        </authorList>
    </citation>
    <scope>NUCLEOTIDE SEQUENCE [LARGE SCALE GENOMIC DNA]</scope>
    <source>
        <strain evidence="14 15">JCM 19513</strain>
    </source>
</reference>
<dbReference type="InterPro" id="IPR002901">
    <property type="entry name" value="MGlyc_endo_b_GlcNAc-like_dom"/>
</dbReference>
<keyword evidence="9" id="KW-0326">Glycosidase</keyword>
<accession>A0A1H7L5R8</accession>
<evidence type="ECO:0000256" key="2">
    <source>
        <dbReference type="ARBA" id="ARBA00004418"/>
    </source>
</evidence>
<evidence type="ECO:0000256" key="1">
    <source>
        <dbReference type="ARBA" id="ARBA00002954"/>
    </source>
</evidence>
<dbReference type="InterPro" id="IPR051056">
    <property type="entry name" value="Glycosyl_Hydrolase_73"/>
</dbReference>
<evidence type="ECO:0000256" key="3">
    <source>
        <dbReference type="ARBA" id="ARBA00006880"/>
    </source>
</evidence>
<feature type="domain" description="Mannosyl-glycoprotein endo-beta-N-acetylglucosamidase-like" evidence="13">
    <location>
        <begin position="217"/>
        <end position="374"/>
    </location>
</feature>
<comment type="function">
    <text evidence="1">Flagellum-specific muramidase which hydrolyzes the peptidoglycan layer to assemble the rod structure in the periplasmic space.</text>
</comment>
<dbReference type="RefSeq" id="WP_074867007.1">
    <property type="nucleotide sequence ID" value="NZ_FOAS01000006.1"/>
</dbReference>
<protein>
    <recommendedName>
        <fullName evidence="5">Peptidoglycan hydrolase FlgJ</fullName>
    </recommendedName>
    <alternativeName>
        <fullName evidence="11">Muramidase FlgJ</fullName>
    </alternativeName>
</protein>
<dbReference type="PANTHER" id="PTHR33308:SF9">
    <property type="entry name" value="PEPTIDOGLYCAN HYDROLASE FLGJ"/>
    <property type="match status" value="1"/>
</dbReference>
<comment type="similarity">
    <text evidence="3">In the N-terminal section; belongs to the FlgJ family.</text>
</comment>
<dbReference type="SMART" id="SM00047">
    <property type="entry name" value="LYZ2"/>
    <property type="match status" value="1"/>
</dbReference>
<dbReference type="GO" id="GO:0004040">
    <property type="term" value="F:amidase activity"/>
    <property type="evidence" value="ECO:0007669"/>
    <property type="project" value="InterPro"/>
</dbReference>
<evidence type="ECO:0000313" key="14">
    <source>
        <dbReference type="EMBL" id="SEK94308.1"/>
    </source>
</evidence>
<dbReference type="Gene3D" id="2.10.70.40">
    <property type="entry name" value="peptidoglycan hydrolase"/>
    <property type="match status" value="1"/>
</dbReference>
<evidence type="ECO:0000256" key="10">
    <source>
        <dbReference type="ARBA" id="ARBA00023316"/>
    </source>
</evidence>
<keyword evidence="7" id="KW-1005">Bacterial flagellum biogenesis</keyword>
<gene>
    <name evidence="14" type="ORF">SAMN05216214_106187</name>
</gene>
<dbReference type="GO" id="GO:0071973">
    <property type="term" value="P:bacterial-type flagellum-dependent cell motility"/>
    <property type="evidence" value="ECO:0007669"/>
    <property type="project" value="TreeGrafter"/>
</dbReference>
<sequence>MSIDYDVNASYTDLNRLNKLKVGDGKNSLENITRVAREFESLFVNEMMKAMRKANEVFSEDNYLNSKETKFYQDMYDQQLSVSLAQKPGIGLADVLVRQMSQLQEGVKRANPFPQMASGTAPEAVADSGKNLSRKKLVAMPESGRDDSGLLNQRRLSLPGKLTDRLLAGIVPPEQAADAAATNPNAAQAFAAPKEPALSSSDIFQGRRLAQPPLAPSKSAFSSPQDFVQHMLPMAEQAAQELGVEARFLVAQAALETGWGKHMIRTGEGKSSHNLFGIKTHNSWEGDSARVVTTEFVGGKRERQVAQFRAYDSYADSFNDYVSFLKSNPRYQEALSLADNGDVYARELQKAGYATDPQYARKISQIARQMQTYTQIAAATGNTPAG</sequence>
<keyword evidence="8" id="KW-0378">Hydrolase</keyword>
<dbReference type="GO" id="GO:0016798">
    <property type="term" value="F:hydrolase activity, acting on glycosyl bonds"/>
    <property type="evidence" value="ECO:0007669"/>
    <property type="project" value="UniProtKB-KW"/>
</dbReference>
<dbReference type="Pfam" id="PF01832">
    <property type="entry name" value="Glucosaminidase"/>
    <property type="match status" value="1"/>
</dbReference>